<feature type="repeat" description="ANK" evidence="10">
    <location>
        <begin position="387"/>
        <end position="419"/>
    </location>
</feature>
<comment type="similarity">
    <text evidence="2 11">Belongs to the ANKZF1/VMS1 family.</text>
</comment>
<feature type="region of interest" description="Disordered" evidence="12">
    <location>
        <begin position="22"/>
        <end position="58"/>
    </location>
</feature>
<dbReference type="Pfam" id="PF18826">
    <property type="entry name" value="bVLRF1"/>
    <property type="match status" value="1"/>
</dbReference>
<keyword evidence="4 11" id="KW-0540">Nuclease</keyword>
<evidence type="ECO:0000259" key="13">
    <source>
        <dbReference type="PROSITE" id="PS52044"/>
    </source>
</evidence>
<feature type="region of interest" description="Disordered" evidence="12">
    <location>
        <begin position="353"/>
        <end position="430"/>
    </location>
</feature>
<dbReference type="GO" id="GO:0004519">
    <property type="term" value="F:endonuclease activity"/>
    <property type="evidence" value="ECO:0007669"/>
    <property type="project" value="UniProtKB-KW"/>
</dbReference>
<proteinExistence type="inferred from homology"/>
<evidence type="ECO:0000256" key="11">
    <source>
        <dbReference type="PROSITE-ProRule" id="PRU01389"/>
    </source>
</evidence>
<protein>
    <recommendedName>
        <fullName evidence="13">VLRF1 domain-containing protein</fullName>
    </recommendedName>
</protein>
<keyword evidence="3 11" id="KW-0963">Cytoplasm</keyword>
<keyword evidence="15" id="KW-1185">Reference proteome</keyword>
<feature type="active site" evidence="11">
    <location>
        <position position="251"/>
    </location>
</feature>
<dbReference type="InterPro" id="IPR036770">
    <property type="entry name" value="Ankyrin_rpt-contain_sf"/>
</dbReference>
<dbReference type="EMBL" id="JALJOV010000366">
    <property type="protein sequence ID" value="KAK9864337.1"/>
    <property type="molecule type" value="Genomic_DNA"/>
</dbReference>
<dbReference type="AlphaFoldDB" id="A0AAW1T5N3"/>
<feature type="region of interest" description="Disordered" evidence="12">
    <location>
        <begin position="111"/>
        <end position="143"/>
    </location>
</feature>
<dbReference type="Proteomes" id="UP001485043">
    <property type="component" value="Unassembled WGS sequence"/>
</dbReference>
<evidence type="ECO:0000256" key="1">
    <source>
        <dbReference type="ARBA" id="ARBA00004496"/>
    </source>
</evidence>
<gene>
    <name evidence="14" type="ORF">WJX84_008665</name>
</gene>
<keyword evidence="7 11" id="KW-0378">Hydrolase</keyword>
<evidence type="ECO:0000256" key="6">
    <source>
        <dbReference type="ARBA" id="ARBA00022759"/>
    </source>
</evidence>
<organism evidence="14 15">
    <name type="scientific">Apatococcus fuscideae</name>
    <dbReference type="NCBI Taxonomy" id="2026836"/>
    <lineage>
        <taxon>Eukaryota</taxon>
        <taxon>Viridiplantae</taxon>
        <taxon>Chlorophyta</taxon>
        <taxon>core chlorophytes</taxon>
        <taxon>Trebouxiophyceae</taxon>
        <taxon>Chlorellales</taxon>
        <taxon>Chlorellaceae</taxon>
        <taxon>Apatococcus</taxon>
    </lineage>
</organism>
<evidence type="ECO:0000256" key="9">
    <source>
        <dbReference type="ARBA" id="ARBA00023054"/>
    </source>
</evidence>
<keyword evidence="5" id="KW-0677">Repeat</keyword>
<evidence type="ECO:0000256" key="10">
    <source>
        <dbReference type="PROSITE-ProRule" id="PRU00023"/>
    </source>
</evidence>
<dbReference type="PANTHER" id="PTHR16036:SF2">
    <property type="entry name" value="TRNA ENDONUCLEASE ANKZF1"/>
    <property type="match status" value="1"/>
</dbReference>
<name>A0AAW1T5N3_9CHLO</name>
<dbReference type="GO" id="GO:0016787">
    <property type="term" value="F:hydrolase activity"/>
    <property type="evidence" value="ECO:0007669"/>
    <property type="project" value="UniProtKB-KW"/>
</dbReference>
<evidence type="ECO:0000256" key="8">
    <source>
        <dbReference type="ARBA" id="ARBA00023043"/>
    </source>
</evidence>
<evidence type="ECO:0000256" key="3">
    <source>
        <dbReference type="ARBA" id="ARBA00022490"/>
    </source>
</evidence>
<dbReference type="PROSITE" id="PS50088">
    <property type="entry name" value="ANK_REPEAT"/>
    <property type="match status" value="1"/>
</dbReference>
<evidence type="ECO:0000256" key="7">
    <source>
        <dbReference type="ARBA" id="ARBA00022801"/>
    </source>
</evidence>
<dbReference type="GO" id="GO:0005737">
    <property type="term" value="C:cytoplasm"/>
    <property type="evidence" value="ECO:0007669"/>
    <property type="project" value="UniProtKB-SubCell"/>
</dbReference>
<accession>A0AAW1T5N3</accession>
<feature type="domain" description="VLRF1" evidence="13">
    <location>
        <begin position="191"/>
        <end position="349"/>
    </location>
</feature>
<feature type="compositionally biased region" description="Basic and acidic residues" evidence="12">
    <location>
        <begin position="390"/>
        <end position="401"/>
    </location>
</feature>
<comment type="subcellular location">
    <subcellularLocation>
        <location evidence="1">Cytoplasm</location>
    </subcellularLocation>
</comment>
<reference evidence="14 15" key="1">
    <citation type="journal article" date="2024" name="Nat. Commun.">
        <title>Phylogenomics reveals the evolutionary origins of lichenization in chlorophyte algae.</title>
        <authorList>
            <person name="Puginier C."/>
            <person name="Libourel C."/>
            <person name="Otte J."/>
            <person name="Skaloud P."/>
            <person name="Haon M."/>
            <person name="Grisel S."/>
            <person name="Petersen M."/>
            <person name="Berrin J.G."/>
            <person name="Delaux P.M."/>
            <person name="Dal Grande F."/>
            <person name="Keller J."/>
        </authorList>
    </citation>
    <scope>NUCLEOTIDE SEQUENCE [LARGE SCALE GENOMIC DNA]</scope>
    <source>
        <strain evidence="14 15">SAG 2523</strain>
    </source>
</reference>
<evidence type="ECO:0000256" key="2">
    <source>
        <dbReference type="ARBA" id="ARBA00009262"/>
    </source>
</evidence>
<feature type="compositionally biased region" description="Acidic residues" evidence="12">
    <location>
        <begin position="34"/>
        <end position="44"/>
    </location>
</feature>
<keyword evidence="6 11" id="KW-0255">Endonuclease</keyword>
<sequence length="557" mass="60537">MAFEAAHSIFSLPDEFYSKVQEAPQEEPQVVSDREEDDTFEESLENNRTLQGPSGPGCQACSIGASGSHAFASLEDQRAHARSDWHRFNVKARAAGRNAISEADFEHLVSTDQDEVSSISGSESSDEEGSGARARNSRARRKGAQIAFGQPGGQSWLIWRCLLQPDSERGQNTPSADVLLERLATLRSHSFQAPWVVVLSRGGHFVAAVFDVKPQARTSSQGGKHEVQPFEVLAHKTLHRYVVRAKAGGRQSAKDAGGKAIHSAGSALRRYNEAALERDVQDTLNGWKSHLSAASFILIHAPSANAAALFAGGSPPLSRSDPRVRNIPFVTRRPTFSEAKRVMKMLLTVQQSAAEPVPVTEPKAAKPDGQAVPATAPEAEPSPEPEPQEPELHTAAREGSHEQVQQLLESGVDPAEKDSRGRTAYSVAADKQIRDTFRRHMAKNPERWDWAAADVPSPLTDAMEAQQEAKKEAKKAKQKEREKERKKLAAEQKKVADEAARAAAAAEVAAAAAQAAARRKEGEKVKRLTKAEAEAMKRREQMAAAAEARMARLQLPA</sequence>
<comment type="domain">
    <text evidence="11">The VLRF1 domain mediates binding to the 60S ribosomal subunit.</text>
</comment>
<evidence type="ECO:0000313" key="14">
    <source>
        <dbReference type="EMBL" id="KAK9864337.1"/>
    </source>
</evidence>
<dbReference type="InterPro" id="IPR002110">
    <property type="entry name" value="Ankyrin_rpt"/>
</dbReference>
<dbReference type="PANTHER" id="PTHR16036">
    <property type="entry name" value="ANKYRIN REPEAT AND ZINC FINGER DOMAIN-CONTAINING PROTEIN 1"/>
    <property type="match status" value="1"/>
</dbReference>
<evidence type="ECO:0000313" key="15">
    <source>
        <dbReference type="Proteomes" id="UP001485043"/>
    </source>
</evidence>
<dbReference type="GO" id="GO:0036503">
    <property type="term" value="P:ERAD pathway"/>
    <property type="evidence" value="ECO:0007669"/>
    <property type="project" value="TreeGrafter"/>
</dbReference>
<evidence type="ECO:0000256" key="4">
    <source>
        <dbReference type="ARBA" id="ARBA00022722"/>
    </source>
</evidence>
<comment type="caution">
    <text evidence="14">The sequence shown here is derived from an EMBL/GenBank/DDBJ whole genome shotgun (WGS) entry which is preliminary data.</text>
</comment>
<feature type="compositionally biased region" description="Basic and acidic residues" evidence="12">
    <location>
        <begin position="479"/>
        <end position="500"/>
    </location>
</feature>
<dbReference type="SUPFAM" id="SSF48403">
    <property type="entry name" value="Ankyrin repeat"/>
    <property type="match status" value="1"/>
</dbReference>
<dbReference type="PROSITE" id="PS52044">
    <property type="entry name" value="VLRF1"/>
    <property type="match status" value="1"/>
</dbReference>
<keyword evidence="9" id="KW-0175">Coiled coil</keyword>
<evidence type="ECO:0000256" key="5">
    <source>
        <dbReference type="ARBA" id="ARBA00022737"/>
    </source>
</evidence>
<feature type="region of interest" description="Disordered" evidence="12">
    <location>
        <begin position="448"/>
        <end position="504"/>
    </location>
</feature>
<dbReference type="InterPro" id="IPR047139">
    <property type="entry name" value="ANKZ1/VMS1"/>
</dbReference>
<dbReference type="InterPro" id="IPR041175">
    <property type="entry name" value="VLRF1/Vms1"/>
</dbReference>
<dbReference type="Gene3D" id="1.25.40.20">
    <property type="entry name" value="Ankyrin repeat-containing domain"/>
    <property type="match status" value="1"/>
</dbReference>
<evidence type="ECO:0000256" key="12">
    <source>
        <dbReference type="SAM" id="MobiDB-lite"/>
    </source>
</evidence>
<keyword evidence="8 10" id="KW-0040">ANK repeat</keyword>